<dbReference type="PANTHER" id="PTHR43394:SF1">
    <property type="entry name" value="ATP-BINDING CASSETTE SUB-FAMILY B MEMBER 10, MITOCHONDRIAL"/>
    <property type="match status" value="1"/>
</dbReference>
<evidence type="ECO:0000256" key="2">
    <source>
        <dbReference type="ARBA" id="ARBA00022692"/>
    </source>
</evidence>
<gene>
    <name evidence="7" type="ORF">METZ01_LOCUS420905</name>
</gene>
<feature type="transmembrane region" description="Helical" evidence="5">
    <location>
        <begin position="158"/>
        <end position="175"/>
    </location>
</feature>
<keyword evidence="2 5" id="KW-0812">Transmembrane</keyword>
<comment type="subcellular location">
    <subcellularLocation>
        <location evidence="1">Membrane</location>
        <topology evidence="1">Multi-pass membrane protein</topology>
    </subcellularLocation>
</comment>
<evidence type="ECO:0000256" key="4">
    <source>
        <dbReference type="ARBA" id="ARBA00023136"/>
    </source>
</evidence>
<dbReference type="PROSITE" id="PS50929">
    <property type="entry name" value="ABC_TM1F"/>
    <property type="match status" value="1"/>
</dbReference>
<dbReference type="Gene3D" id="1.20.1560.10">
    <property type="entry name" value="ABC transporter type 1, transmembrane domain"/>
    <property type="match status" value="1"/>
</dbReference>
<dbReference type="AlphaFoldDB" id="A0A382XCI6"/>
<feature type="non-terminal residue" evidence="7">
    <location>
        <position position="178"/>
    </location>
</feature>
<evidence type="ECO:0000256" key="3">
    <source>
        <dbReference type="ARBA" id="ARBA00022989"/>
    </source>
</evidence>
<sequence>MGIFVRILGMAWQHPRHMLAAYVALIGSSAFALVVPRLLGQTVDDVLGGSDFNAMLRLAGLILLVNGLRGAFAYGQTYLSEWTSQLVAYDIRNAMFSKLQHLSFSYHDKRQTGDQMSRATADVEAIRNFVQGGLLRAVQIFMLIFGAAGLLFVTNWRLALIGLAFVPIVVYRATVVSF</sequence>
<name>A0A382XCI6_9ZZZZ</name>
<accession>A0A382XCI6</accession>
<dbReference type="GO" id="GO:0005524">
    <property type="term" value="F:ATP binding"/>
    <property type="evidence" value="ECO:0007669"/>
    <property type="project" value="InterPro"/>
</dbReference>
<evidence type="ECO:0000313" key="7">
    <source>
        <dbReference type="EMBL" id="SVD68051.1"/>
    </source>
</evidence>
<proteinExistence type="predicted"/>
<dbReference type="GO" id="GO:0016020">
    <property type="term" value="C:membrane"/>
    <property type="evidence" value="ECO:0007669"/>
    <property type="project" value="UniProtKB-SubCell"/>
</dbReference>
<feature type="transmembrane region" description="Helical" evidence="5">
    <location>
        <begin position="134"/>
        <end position="152"/>
    </location>
</feature>
<evidence type="ECO:0000259" key="6">
    <source>
        <dbReference type="PROSITE" id="PS50929"/>
    </source>
</evidence>
<dbReference type="PANTHER" id="PTHR43394">
    <property type="entry name" value="ATP-DEPENDENT PERMEASE MDL1, MITOCHONDRIAL"/>
    <property type="match status" value="1"/>
</dbReference>
<reference evidence="7" key="1">
    <citation type="submission" date="2018-05" db="EMBL/GenBank/DDBJ databases">
        <authorList>
            <person name="Lanie J.A."/>
            <person name="Ng W.-L."/>
            <person name="Kazmierczak K.M."/>
            <person name="Andrzejewski T.M."/>
            <person name="Davidsen T.M."/>
            <person name="Wayne K.J."/>
            <person name="Tettelin H."/>
            <person name="Glass J.I."/>
            <person name="Rusch D."/>
            <person name="Podicherti R."/>
            <person name="Tsui H.-C.T."/>
            <person name="Winkler M.E."/>
        </authorList>
    </citation>
    <scope>NUCLEOTIDE SEQUENCE</scope>
</reference>
<organism evidence="7">
    <name type="scientific">marine metagenome</name>
    <dbReference type="NCBI Taxonomy" id="408172"/>
    <lineage>
        <taxon>unclassified sequences</taxon>
        <taxon>metagenomes</taxon>
        <taxon>ecological metagenomes</taxon>
    </lineage>
</organism>
<dbReference type="InterPro" id="IPR039421">
    <property type="entry name" value="Type_1_exporter"/>
</dbReference>
<keyword evidence="4 5" id="KW-0472">Membrane</keyword>
<evidence type="ECO:0000256" key="1">
    <source>
        <dbReference type="ARBA" id="ARBA00004141"/>
    </source>
</evidence>
<feature type="domain" description="ABC transmembrane type-1" evidence="6">
    <location>
        <begin position="23"/>
        <end position="170"/>
    </location>
</feature>
<dbReference type="Pfam" id="PF00664">
    <property type="entry name" value="ABC_membrane"/>
    <property type="match status" value="1"/>
</dbReference>
<protein>
    <recommendedName>
        <fullName evidence="6">ABC transmembrane type-1 domain-containing protein</fullName>
    </recommendedName>
</protein>
<dbReference type="GO" id="GO:0015421">
    <property type="term" value="F:ABC-type oligopeptide transporter activity"/>
    <property type="evidence" value="ECO:0007669"/>
    <property type="project" value="TreeGrafter"/>
</dbReference>
<feature type="transmembrane region" description="Helical" evidence="5">
    <location>
        <begin position="56"/>
        <end position="75"/>
    </location>
</feature>
<dbReference type="SUPFAM" id="SSF90123">
    <property type="entry name" value="ABC transporter transmembrane region"/>
    <property type="match status" value="1"/>
</dbReference>
<dbReference type="InterPro" id="IPR011527">
    <property type="entry name" value="ABC1_TM_dom"/>
</dbReference>
<dbReference type="InterPro" id="IPR036640">
    <property type="entry name" value="ABC1_TM_sf"/>
</dbReference>
<evidence type="ECO:0000256" key="5">
    <source>
        <dbReference type="SAM" id="Phobius"/>
    </source>
</evidence>
<dbReference type="EMBL" id="UINC01166218">
    <property type="protein sequence ID" value="SVD68051.1"/>
    <property type="molecule type" value="Genomic_DNA"/>
</dbReference>
<keyword evidence="3 5" id="KW-1133">Transmembrane helix</keyword>